<name>A0ABR2MM39_9ASPA</name>
<evidence type="ECO:0000313" key="2">
    <source>
        <dbReference type="Proteomes" id="UP001412067"/>
    </source>
</evidence>
<gene>
    <name evidence="1" type="ORF">KSP40_PGU018044</name>
</gene>
<comment type="caution">
    <text evidence="1">The sequence shown here is derived from an EMBL/GenBank/DDBJ whole genome shotgun (WGS) entry which is preliminary data.</text>
</comment>
<organism evidence="1 2">
    <name type="scientific">Platanthera guangdongensis</name>
    <dbReference type="NCBI Taxonomy" id="2320717"/>
    <lineage>
        <taxon>Eukaryota</taxon>
        <taxon>Viridiplantae</taxon>
        <taxon>Streptophyta</taxon>
        <taxon>Embryophyta</taxon>
        <taxon>Tracheophyta</taxon>
        <taxon>Spermatophyta</taxon>
        <taxon>Magnoliopsida</taxon>
        <taxon>Liliopsida</taxon>
        <taxon>Asparagales</taxon>
        <taxon>Orchidaceae</taxon>
        <taxon>Orchidoideae</taxon>
        <taxon>Orchideae</taxon>
        <taxon>Orchidinae</taxon>
        <taxon>Platanthera</taxon>
    </lineage>
</organism>
<keyword evidence="2" id="KW-1185">Reference proteome</keyword>
<dbReference type="EMBL" id="JBBWWR010000007">
    <property type="protein sequence ID" value="KAK8964565.1"/>
    <property type="molecule type" value="Genomic_DNA"/>
</dbReference>
<dbReference type="Gene3D" id="3.80.10.10">
    <property type="entry name" value="Ribonuclease Inhibitor"/>
    <property type="match status" value="1"/>
</dbReference>
<protein>
    <submittedName>
        <fullName evidence="1">Uncharacterized protein</fullName>
    </submittedName>
</protein>
<dbReference type="Proteomes" id="UP001412067">
    <property type="component" value="Unassembled WGS sequence"/>
</dbReference>
<sequence>MDPECWKILDFEDLDFSTNSKFILRFKHEYHINAVVSFNSLLKLCSARSHGYATKLSIPSTNYSPVLPGLFLESMKCYYYSRLALPTLLQQDDRKIQELLRKWKELETLELKWKPFSFLRIAEAIGANCPKFTELRLCGVIERRDAKAIVKNFPKLKRLEMTSSFMRREDLVMVLEGCRELQAVDVSRSGGFDGEDEALKPFSARIKDFVSVDCKLETSYYVNGYPSLSNLLRGIILGDL</sequence>
<dbReference type="PANTHER" id="PTHR38926:SF5">
    <property type="entry name" value="F-BOX AND LEUCINE-RICH REPEAT PROTEIN 6"/>
    <property type="match status" value="1"/>
</dbReference>
<accession>A0ABR2MM39</accession>
<dbReference type="SUPFAM" id="SSF52047">
    <property type="entry name" value="RNI-like"/>
    <property type="match status" value="1"/>
</dbReference>
<dbReference type="PANTHER" id="PTHR38926">
    <property type="entry name" value="F-BOX DOMAIN CONTAINING PROTEIN, EXPRESSED"/>
    <property type="match status" value="1"/>
</dbReference>
<reference evidence="1 2" key="1">
    <citation type="journal article" date="2022" name="Nat. Plants">
        <title>Genomes of leafy and leafless Platanthera orchids illuminate the evolution of mycoheterotrophy.</title>
        <authorList>
            <person name="Li M.H."/>
            <person name="Liu K.W."/>
            <person name="Li Z."/>
            <person name="Lu H.C."/>
            <person name="Ye Q.L."/>
            <person name="Zhang D."/>
            <person name="Wang J.Y."/>
            <person name="Li Y.F."/>
            <person name="Zhong Z.M."/>
            <person name="Liu X."/>
            <person name="Yu X."/>
            <person name="Liu D.K."/>
            <person name="Tu X.D."/>
            <person name="Liu B."/>
            <person name="Hao Y."/>
            <person name="Liao X.Y."/>
            <person name="Jiang Y.T."/>
            <person name="Sun W.H."/>
            <person name="Chen J."/>
            <person name="Chen Y.Q."/>
            <person name="Ai Y."/>
            <person name="Zhai J.W."/>
            <person name="Wu S.S."/>
            <person name="Zhou Z."/>
            <person name="Hsiao Y.Y."/>
            <person name="Wu W.L."/>
            <person name="Chen Y.Y."/>
            <person name="Lin Y.F."/>
            <person name="Hsu J.L."/>
            <person name="Li C.Y."/>
            <person name="Wang Z.W."/>
            <person name="Zhao X."/>
            <person name="Zhong W.Y."/>
            <person name="Ma X.K."/>
            <person name="Ma L."/>
            <person name="Huang J."/>
            <person name="Chen G.Z."/>
            <person name="Huang M.Z."/>
            <person name="Huang L."/>
            <person name="Peng D.H."/>
            <person name="Luo Y.B."/>
            <person name="Zou S.Q."/>
            <person name="Chen S.P."/>
            <person name="Lan S."/>
            <person name="Tsai W.C."/>
            <person name="Van de Peer Y."/>
            <person name="Liu Z.J."/>
        </authorList>
    </citation>
    <scope>NUCLEOTIDE SEQUENCE [LARGE SCALE GENOMIC DNA]</scope>
    <source>
        <strain evidence="1">Lor288</strain>
    </source>
</reference>
<proteinExistence type="predicted"/>
<evidence type="ECO:0000313" key="1">
    <source>
        <dbReference type="EMBL" id="KAK8964565.1"/>
    </source>
</evidence>
<dbReference type="InterPro" id="IPR032675">
    <property type="entry name" value="LRR_dom_sf"/>
</dbReference>